<name>A0A1Q3FR77_CULTA</name>
<proteinExistence type="predicted"/>
<protein>
    <submittedName>
        <fullName evidence="2">Uncharacterized protein</fullName>
    </submittedName>
</protein>
<evidence type="ECO:0000256" key="1">
    <source>
        <dbReference type="SAM" id="Phobius"/>
    </source>
</evidence>
<dbReference type="AlphaFoldDB" id="A0A1Q3FR77"/>
<keyword evidence="1" id="KW-0812">Transmembrane</keyword>
<keyword evidence="1" id="KW-0472">Membrane</keyword>
<organism evidence="2">
    <name type="scientific">Culex tarsalis</name>
    <name type="common">Encephalitis mosquito</name>
    <dbReference type="NCBI Taxonomy" id="7177"/>
    <lineage>
        <taxon>Eukaryota</taxon>
        <taxon>Metazoa</taxon>
        <taxon>Ecdysozoa</taxon>
        <taxon>Arthropoda</taxon>
        <taxon>Hexapoda</taxon>
        <taxon>Insecta</taxon>
        <taxon>Pterygota</taxon>
        <taxon>Neoptera</taxon>
        <taxon>Endopterygota</taxon>
        <taxon>Diptera</taxon>
        <taxon>Nematocera</taxon>
        <taxon>Culicoidea</taxon>
        <taxon>Culicidae</taxon>
        <taxon>Culicinae</taxon>
        <taxon>Culicini</taxon>
        <taxon>Culex</taxon>
        <taxon>Culex</taxon>
    </lineage>
</organism>
<feature type="transmembrane region" description="Helical" evidence="1">
    <location>
        <begin position="64"/>
        <end position="81"/>
    </location>
</feature>
<keyword evidence="1" id="KW-1133">Transmembrane helix</keyword>
<accession>A0A1Q3FR77</accession>
<sequence>MGQKLSHREQRAADIRESLLWHRDHRPSDWGSRWRSEAVRRGVIRNNARHSDDDQCCGCCCGCFGLLISVAVLVAVAWYAWSRALQAGHQMATDFPGLEPGRHCGENGSVTSSVVRAVNCTLSFYSMFTQTLVQVWNEMAVEAK</sequence>
<reference evidence="2" key="1">
    <citation type="submission" date="2017-01" db="EMBL/GenBank/DDBJ databases">
        <title>A deep insight into the sialotranscriptome of adult male and female Cluex tarsalis mosquitoes.</title>
        <authorList>
            <person name="Ribeiro J.M."/>
            <person name="Moreira F."/>
            <person name="Bernard K.A."/>
            <person name="Calvo E."/>
        </authorList>
    </citation>
    <scope>NUCLEOTIDE SEQUENCE</scope>
    <source>
        <strain evidence="2">Kern County</strain>
        <tissue evidence="2">Salivary glands</tissue>
    </source>
</reference>
<evidence type="ECO:0000313" key="2">
    <source>
        <dbReference type="EMBL" id="JAV30028.1"/>
    </source>
</evidence>
<dbReference type="EMBL" id="GFDL01005017">
    <property type="protein sequence ID" value="JAV30028.1"/>
    <property type="molecule type" value="Transcribed_RNA"/>
</dbReference>